<dbReference type="GO" id="GO:0003714">
    <property type="term" value="F:transcription corepressor activity"/>
    <property type="evidence" value="ECO:0007669"/>
    <property type="project" value="TreeGrafter"/>
</dbReference>
<dbReference type="InterPro" id="IPR052255">
    <property type="entry name" value="RNA_pol_II_subunit5-mediator"/>
</dbReference>
<comment type="caution">
    <text evidence="3">The sequence shown here is derived from an EMBL/GenBank/DDBJ whole genome shotgun (WGS) entry which is preliminary data.</text>
</comment>
<feature type="compositionally biased region" description="Basic and acidic residues" evidence="2">
    <location>
        <begin position="266"/>
        <end position="276"/>
    </location>
</feature>
<proteinExistence type="predicted"/>
<dbReference type="InterPro" id="IPR004127">
    <property type="entry name" value="Prefoldin_subunit_alpha"/>
</dbReference>
<sequence>MEPPAKGTVTPLASLFSEEEARKAASYVEEKIGEKRVEMNRLQQFVDENDNLINLVKKLPDQLHHNVMVPFGKMAFFPGRLIHTNECLVLLGENYYTDRSSKQTVDFLKRRDKTLQSQIHSLKAEIEDFQTEASFFATTASEAAEGLVEIREEYVEEDSSATVIHSNISGGEAEEGELEDDDFARIMSRLNELEMEEEQEGEDGGDRGEDGGDRGEEHDSPIESLEESQHDLVKGIRGETDRGRIEYGKQETTISVPMKASRHSSSIREPRVSESRVKAKVIQVLPETHPHKDLDDSLNFMGPMAQYLPKGDQSRSGTAQQNPGTWRDFQATAAISTAKAKTNVLGPQKIESPIEKPEPEFDSTKAFTGSIVEHAHILETSTHSQTQSSVSQPSKPVSRFKAQRR</sequence>
<dbReference type="GO" id="GO:0019212">
    <property type="term" value="F:phosphatase inhibitor activity"/>
    <property type="evidence" value="ECO:0007669"/>
    <property type="project" value="TreeGrafter"/>
</dbReference>
<name>A0A8T2H0T0_ARASU</name>
<keyword evidence="1" id="KW-0175">Coiled coil</keyword>
<dbReference type="GO" id="GO:0003682">
    <property type="term" value="F:chromatin binding"/>
    <property type="evidence" value="ECO:0007669"/>
    <property type="project" value="TreeGrafter"/>
</dbReference>
<feature type="compositionally biased region" description="Acidic residues" evidence="2">
    <location>
        <begin position="194"/>
        <end position="203"/>
    </location>
</feature>
<evidence type="ECO:0000256" key="2">
    <source>
        <dbReference type="SAM" id="MobiDB-lite"/>
    </source>
</evidence>
<dbReference type="CDD" id="cd23159">
    <property type="entry name" value="Prefoldin_URI1"/>
    <property type="match status" value="1"/>
</dbReference>
<evidence type="ECO:0000313" key="4">
    <source>
        <dbReference type="Proteomes" id="UP000694251"/>
    </source>
</evidence>
<dbReference type="Proteomes" id="UP000694251">
    <property type="component" value="Chromosome 1"/>
</dbReference>
<dbReference type="PANTHER" id="PTHR15111">
    <property type="entry name" value="RNA POLYMERASE II SUBUNIT 5-MEDIATING PROTEIN NNX3"/>
    <property type="match status" value="1"/>
</dbReference>
<protein>
    <submittedName>
        <fullName evidence="3">Prefoldin alpha-like</fullName>
    </submittedName>
</protein>
<dbReference type="PANTHER" id="PTHR15111:SF0">
    <property type="entry name" value="UNCONVENTIONAL PREFOLDIN RPB5 INTERACTOR 1"/>
    <property type="match status" value="1"/>
</dbReference>
<feature type="compositionally biased region" description="Polar residues" evidence="2">
    <location>
        <begin position="314"/>
        <end position="324"/>
    </location>
</feature>
<organism evidence="3 4">
    <name type="scientific">Arabidopsis suecica</name>
    <name type="common">Swedish thale-cress</name>
    <name type="synonym">Cardaminopsis suecica</name>
    <dbReference type="NCBI Taxonomy" id="45249"/>
    <lineage>
        <taxon>Eukaryota</taxon>
        <taxon>Viridiplantae</taxon>
        <taxon>Streptophyta</taxon>
        <taxon>Embryophyta</taxon>
        <taxon>Tracheophyta</taxon>
        <taxon>Spermatophyta</taxon>
        <taxon>Magnoliopsida</taxon>
        <taxon>eudicotyledons</taxon>
        <taxon>Gunneridae</taxon>
        <taxon>Pentapetalae</taxon>
        <taxon>rosids</taxon>
        <taxon>malvids</taxon>
        <taxon>Brassicales</taxon>
        <taxon>Brassicaceae</taxon>
        <taxon>Camelineae</taxon>
        <taxon>Arabidopsis</taxon>
    </lineage>
</organism>
<evidence type="ECO:0000256" key="1">
    <source>
        <dbReference type="SAM" id="Coils"/>
    </source>
</evidence>
<accession>A0A8T2H0T0</accession>
<feature type="region of interest" description="Disordered" evidence="2">
    <location>
        <begin position="194"/>
        <end position="276"/>
    </location>
</feature>
<reference evidence="3 4" key="1">
    <citation type="submission" date="2020-12" db="EMBL/GenBank/DDBJ databases">
        <title>Concerted genomic and epigenomic changes stabilize Arabidopsis allopolyploids.</title>
        <authorList>
            <person name="Chen Z."/>
        </authorList>
    </citation>
    <scope>NUCLEOTIDE SEQUENCE [LARGE SCALE GENOMIC DNA]</scope>
    <source>
        <strain evidence="3">As9502</strain>
        <tissue evidence="3">Leaf</tissue>
    </source>
</reference>
<keyword evidence="4" id="KW-1185">Reference proteome</keyword>
<feature type="region of interest" description="Disordered" evidence="2">
    <location>
        <begin position="303"/>
        <end position="324"/>
    </location>
</feature>
<feature type="compositionally biased region" description="Basic and acidic residues" evidence="2">
    <location>
        <begin position="204"/>
        <end position="249"/>
    </location>
</feature>
<dbReference type="OrthoDB" id="21413at2759"/>
<feature type="coiled-coil region" evidence="1">
    <location>
        <begin position="105"/>
        <end position="132"/>
    </location>
</feature>
<gene>
    <name evidence="3" type="ORF">ISN44_As01g002800</name>
</gene>
<dbReference type="EMBL" id="JAEFBJ010000001">
    <property type="protein sequence ID" value="KAG7652957.1"/>
    <property type="molecule type" value="Genomic_DNA"/>
</dbReference>
<dbReference type="AlphaFoldDB" id="A0A8T2H0T0"/>
<feature type="compositionally biased region" description="Low complexity" evidence="2">
    <location>
        <begin position="380"/>
        <end position="397"/>
    </location>
</feature>
<dbReference type="Pfam" id="PF02996">
    <property type="entry name" value="Prefoldin"/>
    <property type="match status" value="1"/>
</dbReference>
<evidence type="ECO:0000313" key="3">
    <source>
        <dbReference type="EMBL" id="KAG7652957.1"/>
    </source>
</evidence>
<feature type="region of interest" description="Disordered" evidence="2">
    <location>
        <begin position="376"/>
        <end position="405"/>
    </location>
</feature>
<dbReference type="GO" id="GO:0000122">
    <property type="term" value="P:negative regulation of transcription by RNA polymerase II"/>
    <property type="evidence" value="ECO:0007669"/>
    <property type="project" value="TreeGrafter"/>
</dbReference>